<dbReference type="EMBL" id="JBAHYK010000185">
    <property type="protein sequence ID" value="KAL0576984.1"/>
    <property type="molecule type" value="Genomic_DNA"/>
</dbReference>
<proteinExistence type="predicted"/>
<evidence type="ECO:0000313" key="2">
    <source>
        <dbReference type="Proteomes" id="UP001465976"/>
    </source>
</evidence>
<keyword evidence="2" id="KW-1185">Reference proteome</keyword>
<organism evidence="1 2">
    <name type="scientific">Marasmius crinis-equi</name>
    <dbReference type="NCBI Taxonomy" id="585013"/>
    <lineage>
        <taxon>Eukaryota</taxon>
        <taxon>Fungi</taxon>
        <taxon>Dikarya</taxon>
        <taxon>Basidiomycota</taxon>
        <taxon>Agaricomycotina</taxon>
        <taxon>Agaricomycetes</taxon>
        <taxon>Agaricomycetidae</taxon>
        <taxon>Agaricales</taxon>
        <taxon>Marasmiineae</taxon>
        <taxon>Marasmiaceae</taxon>
        <taxon>Marasmius</taxon>
    </lineage>
</organism>
<protein>
    <recommendedName>
        <fullName evidence="3">F-box domain-containing protein</fullName>
    </recommendedName>
</protein>
<dbReference type="Proteomes" id="UP001465976">
    <property type="component" value="Unassembled WGS sequence"/>
</dbReference>
<reference evidence="1 2" key="1">
    <citation type="submission" date="2024-02" db="EMBL/GenBank/DDBJ databases">
        <title>A draft genome for the cacao thread blight pathogen Marasmius crinis-equi.</title>
        <authorList>
            <person name="Cohen S.P."/>
            <person name="Baruah I.K."/>
            <person name="Amoako-Attah I."/>
            <person name="Bukari Y."/>
            <person name="Meinhardt L.W."/>
            <person name="Bailey B.A."/>
        </authorList>
    </citation>
    <scope>NUCLEOTIDE SEQUENCE [LARGE SCALE GENOMIC DNA]</scope>
    <source>
        <strain evidence="1 2">GH-76</strain>
    </source>
</reference>
<sequence length="518" mass="57767">MVMNVEPPRSNRSLPQLNKLWRGPVTSHDRQVVSRYPRDAEKDLENYQVEINRMKATILSLEAMQTGLRKTVAKYKGLLAPVHRLTPDILLEIFGNLCDEDGNTLRLAKTPAALTLASIDFSDWEDCGVEGSPRIAKLTRSFLEHSRISSLKIKLVFPWSPGPTHGFDPEPTMDLLRAHSSRWERVEASFSEHFAQSAAGVLKLPNLQHIALHTCHPMWQWPQLAVSDTILGRFANSPSLTSASLDLEGPELRVSLPWAQLRAIELKSCQSGPAFSALALSSNLKHVTLFNVDDRHRPYAGQPVTLNTVRTLSMQTEGNDVRGMRVKTALLRHLNLPSLSSFEMTSNSKRMPLSILSMPSDVIHLQDFITRSACSLASLRLHPVILMDTDLISLLRLTPDLKSLDIGELEGESENWTVTTKFINGLYVPHEASDLAQTTFLPHLAELKLSIHAKRLDEQALSDALTSRWTPSSRCLKTVEIGLMAEDEPQAGPLSLLKCFVDFGLRFTLYHISSATKA</sequence>
<evidence type="ECO:0000313" key="1">
    <source>
        <dbReference type="EMBL" id="KAL0576984.1"/>
    </source>
</evidence>
<accession>A0ABR3FNI8</accession>
<comment type="caution">
    <text evidence="1">The sequence shown here is derived from an EMBL/GenBank/DDBJ whole genome shotgun (WGS) entry which is preliminary data.</text>
</comment>
<evidence type="ECO:0008006" key="3">
    <source>
        <dbReference type="Google" id="ProtNLM"/>
    </source>
</evidence>
<gene>
    <name evidence="1" type="ORF">V5O48_004994</name>
</gene>
<name>A0ABR3FNI8_9AGAR</name>